<dbReference type="OrthoDB" id="7506678at2"/>
<dbReference type="RefSeq" id="WP_054588545.1">
    <property type="nucleotide sequence ID" value="NZ_CP012700.1"/>
</dbReference>
<dbReference type="PATRIC" id="fig|33050.5.peg.2754"/>
<sequence length="109" mass="12504">MQRYRVLQTYVPPLIADWILEQSNLRETSVSVVIRDHLVAAWNRDNDHADRPGGTDPARQLVFLTTALDALLASHSDDTLRKRTHAAYHRRLAQLGFIPSREKETSNEE</sequence>
<dbReference type="EMBL" id="CP012700">
    <property type="protein sequence ID" value="ALH81305.1"/>
    <property type="molecule type" value="Genomic_DNA"/>
</dbReference>
<dbReference type="KEGG" id="smag:AN936_13305"/>
<name>A0A0N9UD48_SPHMC</name>
<dbReference type="Proteomes" id="UP000058074">
    <property type="component" value="Chromosome"/>
</dbReference>
<proteinExistence type="predicted"/>
<accession>A0A0N9UD48</accession>
<evidence type="ECO:0000313" key="1">
    <source>
        <dbReference type="EMBL" id="ALH81305.1"/>
    </source>
</evidence>
<organism evidence="1 2">
    <name type="scientific">Sphingopyxis macrogoltabida</name>
    <name type="common">Sphingomonas macrogoltabidus</name>
    <dbReference type="NCBI Taxonomy" id="33050"/>
    <lineage>
        <taxon>Bacteria</taxon>
        <taxon>Pseudomonadati</taxon>
        <taxon>Pseudomonadota</taxon>
        <taxon>Alphaproteobacteria</taxon>
        <taxon>Sphingomonadales</taxon>
        <taxon>Sphingomonadaceae</taxon>
        <taxon>Sphingopyxis</taxon>
    </lineage>
</organism>
<protein>
    <submittedName>
        <fullName evidence="1">Uncharacterized protein</fullName>
    </submittedName>
</protein>
<dbReference type="AlphaFoldDB" id="A0A0N9UD48"/>
<evidence type="ECO:0000313" key="2">
    <source>
        <dbReference type="Proteomes" id="UP000058074"/>
    </source>
</evidence>
<gene>
    <name evidence="1" type="ORF">AN936_13305</name>
</gene>
<reference evidence="1 2" key="1">
    <citation type="journal article" date="2015" name="Genome Announc.">
        <title>Complete Genome Sequence of Polypropylene Glycol- and Polyethylene Glycol-Degrading Sphingopyxis macrogoltabida Strain EY-1.</title>
        <authorList>
            <person name="Ohtsubo Y."/>
            <person name="Nagata Y."/>
            <person name="Numata M."/>
            <person name="Tsuchikane K."/>
            <person name="Hosoyama A."/>
            <person name="Yamazoe A."/>
            <person name="Tsuda M."/>
            <person name="Fujita N."/>
            <person name="Kawai F."/>
        </authorList>
    </citation>
    <scope>NUCLEOTIDE SEQUENCE [LARGE SCALE GENOMIC DNA]</scope>
    <source>
        <strain evidence="1 2">EY-1</strain>
    </source>
</reference>